<organism evidence="2 3">
    <name type="scientific">Mycena albidolilacea</name>
    <dbReference type="NCBI Taxonomy" id="1033008"/>
    <lineage>
        <taxon>Eukaryota</taxon>
        <taxon>Fungi</taxon>
        <taxon>Dikarya</taxon>
        <taxon>Basidiomycota</taxon>
        <taxon>Agaricomycotina</taxon>
        <taxon>Agaricomycetes</taxon>
        <taxon>Agaricomycetidae</taxon>
        <taxon>Agaricales</taxon>
        <taxon>Marasmiineae</taxon>
        <taxon>Mycenaceae</taxon>
        <taxon>Mycena</taxon>
    </lineage>
</organism>
<proteinExistence type="predicted"/>
<feature type="region of interest" description="Disordered" evidence="1">
    <location>
        <begin position="276"/>
        <end position="395"/>
    </location>
</feature>
<comment type="caution">
    <text evidence="2">The sequence shown here is derived from an EMBL/GenBank/DDBJ whole genome shotgun (WGS) entry which is preliminary data.</text>
</comment>
<protein>
    <submittedName>
        <fullName evidence="2">Uncharacterized protein</fullName>
    </submittedName>
</protein>
<evidence type="ECO:0000256" key="1">
    <source>
        <dbReference type="SAM" id="MobiDB-lite"/>
    </source>
</evidence>
<feature type="region of interest" description="Disordered" evidence="1">
    <location>
        <begin position="137"/>
        <end position="235"/>
    </location>
</feature>
<accession>A0AAD6ZTG5</accession>
<dbReference type="EMBL" id="JARIHO010000028">
    <property type="protein sequence ID" value="KAJ7339071.1"/>
    <property type="molecule type" value="Genomic_DNA"/>
</dbReference>
<feature type="compositionally biased region" description="Polar residues" evidence="1">
    <location>
        <begin position="175"/>
        <end position="199"/>
    </location>
</feature>
<gene>
    <name evidence="2" type="ORF">DFH08DRAFT_250002</name>
</gene>
<evidence type="ECO:0000313" key="2">
    <source>
        <dbReference type="EMBL" id="KAJ7339071.1"/>
    </source>
</evidence>
<feature type="compositionally biased region" description="Low complexity" evidence="1">
    <location>
        <begin position="325"/>
        <end position="341"/>
    </location>
</feature>
<feature type="compositionally biased region" description="Pro residues" evidence="1">
    <location>
        <begin position="370"/>
        <end position="382"/>
    </location>
</feature>
<reference evidence="2" key="1">
    <citation type="submission" date="2023-03" db="EMBL/GenBank/DDBJ databases">
        <title>Massive genome expansion in bonnet fungi (Mycena s.s.) driven by repeated elements and novel gene families across ecological guilds.</title>
        <authorList>
            <consortium name="Lawrence Berkeley National Laboratory"/>
            <person name="Harder C.B."/>
            <person name="Miyauchi S."/>
            <person name="Viragh M."/>
            <person name="Kuo A."/>
            <person name="Thoen E."/>
            <person name="Andreopoulos B."/>
            <person name="Lu D."/>
            <person name="Skrede I."/>
            <person name="Drula E."/>
            <person name="Henrissat B."/>
            <person name="Morin E."/>
            <person name="Kohler A."/>
            <person name="Barry K."/>
            <person name="LaButti K."/>
            <person name="Morin E."/>
            <person name="Salamov A."/>
            <person name="Lipzen A."/>
            <person name="Mereny Z."/>
            <person name="Hegedus B."/>
            <person name="Baldrian P."/>
            <person name="Stursova M."/>
            <person name="Weitz H."/>
            <person name="Taylor A."/>
            <person name="Grigoriev I.V."/>
            <person name="Nagy L.G."/>
            <person name="Martin F."/>
            <person name="Kauserud H."/>
        </authorList>
    </citation>
    <scope>NUCLEOTIDE SEQUENCE</scope>
    <source>
        <strain evidence="2">CBHHK002</strain>
    </source>
</reference>
<sequence length="584" mass="63719">MDHPSLLYPIADPGYESDTGERDTPTLTDFKTRTPVTVVLGKPLNKKAKVMNRRGRAICRIMFAHGWSYKAIAYIFRISETSIQRAVENIFYRPPLDRIEEDLERAGPEWRGALPPPTEDGRPKVLKAKAGSVLAPLQQPNAIINPDASDEEEELRYPEEGSSNAQPELHHSESEFSSNARLEVGTSQIQYPEGESSSKAPPEENEYLSSGRPHASPYFHPTDRSVITSPQRTAKRKCDTRIKDLASEYDNEDADGEIPTVAFTPYKRIHEAVHTSAFVPPTPPPSASRTPHHSDVLLNRNQFPAKKPRRTVELLTSPRPTSQDSTTALSLGLSAASHSQSPVYAPHSGPSQLPVHPQDTPLRGTMLPPRSLPLPRVSPPNPSTSTSTTIEPPTPSLPELLKTVTEADFTAHLPLLAAQGFTAPRVAALARAGWTVHELHEGLERLLLGRVRGRAGMTAYALVQFEAAVKKLAKGMGAGPAISPPLPLPPPGVNPANSGTTLPLFLKNVMGLDLSAHVPFFEMRGVGIAALSKMRAKYESDADPARLRDELEVSLLDEDEERWSGGKGVSPLEVVALEFSIRRG</sequence>
<evidence type="ECO:0000313" key="3">
    <source>
        <dbReference type="Proteomes" id="UP001218218"/>
    </source>
</evidence>
<dbReference type="AlphaFoldDB" id="A0AAD6ZTG5"/>
<dbReference type="Proteomes" id="UP001218218">
    <property type="component" value="Unassembled WGS sequence"/>
</dbReference>
<keyword evidence="3" id="KW-1185">Reference proteome</keyword>
<name>A0AAD6ZTG5_9AGAR</name>